<dbReference type="InterPro" id="IPR046522">
    <property type="entry name" value="DUF6699"/>
</dbReference>
<feature type="region of interest" description="Disordered" evidence="1">
    <location>
        <begin position="14"/>
        <end position="44"/>
    </location>
</feature>
<organism evidence="3 4">
    <name type="scientific">Marasmius crinis-equi</name>
    <dbReference type="NCBI Taxonomy" id="585013"/>
    <lineage>
        <taxon>Eukaryota</taxon>
        <taxon>Fungi</taxon>
        <taxon>Dikarya</taxon>
        <taxon>Basidiomycota</taxon>
        <taxon>Agaricomycotina</taxon>
        <taxon>Agaricomycetes</taxon>
        <taxon>Agaricomycetidae</taxon>
        <taxon>Agaricales</taxon>
        <taxon>Marasmiineae</taxon>
        <taxon>Marasmiaceae</taxon>
        <taxon>Marasmius</taxon>
    </lineage>
</organism>
<evidence type="ECO:0000259" key="2">
    <source>
        <dbReference type="Pfam" id="PF20415"/>
    </source>
</evidence>
<sequence length="226" mass="25847">MPGKDRKHVRFAKQKIEYSIPPNPSPAYTSSTLPSSDGPITPPFRRATLPGYPPYSYSVPPPKPVMQSIRAHNLLGYSRQPALNFDVRLSISHLTSRYSSLSTLLLAEPAVTPAVSSLVLTTHRLPWSITIYPSNGYYVTVRDVLDAIYHALRKNVSHSEYHSQRDQVRINEAYQRRYGRIRDYYASREEKKGGVKRVDFLCGRTRFTGLSPSKKSNIWEMHFDYN</sequence>
<evidence type="ECO:0000256" key="1">
    <source>
        <dbReference type="SAM" id="MobiDB-lite"/>
    </source>
</evidence>
<accession>A0ABR3FCG7</accession>
<evidence type="ECO:0000313" key="3">
    <source>
        <dbReference type="EMBL" id="KAL0573015.1"/>
    </source>
</evidence>
<keyword evidence="4" id="KW-1185">Reference proteome</keyword>
<dbReference type="EMBL" id="JBAHYK010000555">
    <property type="protein sequence ID" value="KAL0573015.1"/>
    <property type="molecule type" value="Genomic_DNA"/>
</dbReference>
<dbReference type="Proteomes" id="UP001465976">
    <property type="component" value="Unassembled WGS sequence"/>
</dbReference>
<name>A0ABR3FCG7_9AGAR</name>
<reference evidence="3 4" key="1">
    <citation type="submission" date="2024-02" db="EMBL/GenBank/DDBJ databases">
        <title>A draft genome for the cacao thread blight pathogen Marasmius crinis-equi.</title>
        <authorList>
            <person name="Cohen S.P."/>
            <person name="Baruah I.K."/>
            <person name="Amoako-Attah I."/>
            <person name="Bukari Y."/>
            <person name="Meinhardt L.W."/>
            <person name="Bailey B.A."/>
        </authorList>
    </citation>
    <scope>NUCLEOTIDE SEQUENCE [LARGE SCALE GENOMIC DNA]</scope>
    <source>
        <strain evidence="3 4">GH-76</strain>
    </source>
</reference>
<comment type="caution">
    <text evidence="3">The sequence shown here is derived from an EMBL/GenBank/DDBJ whole genome shotgun (WGS) entry which is preliminary data.</text>
</comment>
<feature type="domain" description="DUF6699" evidence="2">
    <location>
        <begin position="83"/>
        <end position="214"/>
    </location>
</feature>
<gene>
    <name evidence="3" type="ORF">V5O48_008942</name>
</gene>
<protein>
    <recommendedName>
        <fullName evidence="2">DUF6699 domain-containing protein</fullName>
    </recommendedName>
</protein>
<feature type="compositionally biased region" description="Polar residues" evidence="1">
    <location>
        <begin position="26"/>
        <end position="35"/>
    </location>
</feature>
<proteinExistence type="predicted"/>
<evidence type="ECO:0000313" key="4">
    <source>
        <dbReference type="Proteomes" id="UP001465976"/>
    </source>
</evidence>
<dbReference type="Pfam" id="PF20415">
    <property type="entry name" value="DUF6699"/>
    <property type="match status" value="1"/>
</dbReference>